<gene>
    <name evidence="4" type="primary">ABSGL_07723.1 scaffold 9091</name>
</gene>
<keyword evidence="1 3" id="KW-0732">Signal</keyword>
<dbReference type="InParanoid" id="A0A168P8W7"/>
<evidence type="ECO:0000256" key="3">
    <source>
        <dbReference type="SAM" id="SignalP"/>
    </source>
</evidence>
<evidence type="ECO:0000313" key="4">
    <source>
        <dbReference type="EMBL" id="SAM01968.1"/>
    </source>
</evidence>
<dbReference type="SUPFAM" id="SSF50685">
    <property type="entry name" value="Barwin-like endoglucanases"/>
    <property type="match status" value="1"/>
</dbReference>
<dbReference type="PANTHER" id="PTHR31836:SF28">
    <property type="entry name" value="SRCR DOMAIN-CONTAINING PROTEIN-RELATED"/>
    <property type="match status" value="1"/>
</dbReference>
<dbReference type="OrthoDB" id="623670at2759"/>
<sequence>MILLVVVGEFVQAAPVHSKSKQDTSYYTGSGTFFYPTKSGAEGACGGAKESSNSDTVALNSAQYGPMDKKSKQCGKKVLIKHGDKSTVATVRDACPGCQESKYHALLDPLLSLNDLFAFLGGLLESLDMTPAVFTKLASQKQGVIPITWCFVGEKNSGTQFEMKIKPPRQAQPRQAQEWSYSSHREPTGNALSSPDIRSNKKTHINCGSSARMAGNVCANVDQVRHHGRWNSTTVEGISHQLPREMMQSMEGFHTNG</sequence>
<evidence type="ECO:0000313" key="5">
    <source>
        <dbReference type="Proteomes" id="UP000078561"/>
    </source>
</evidence>
<accession>A0A168P8W7</accession>
<dbReference type="InterPro" id="IPR051477">
    <property type="entry name" value="Expansin_CellWall"/>
</dbReference>
<name>A0A168P8W7_ABSGL</name>
<evidence type="ECO:0008006" key="6">
    <source>
        <dbReference type="Google" id="ProtNLM"/>
    </source>
</evidence>
<dbReference type="GO" id="GO:0003677">
    <property type="term" value="F:DNA binding"/>
    <property type="evidence" value="ECO:0007669"/>
    <property type="project" value="InterPro"/>
</dbReference>
<dbReference type="Gene3D" id="2.40.40.10">
    <property type="entry name" value="RlpA-like domain"/>
    <property type="match status" value="1"/>
</dbReference>
<dbReference type="STRING" id="4829.A0A168P8W7"/>
<feature type="compositionally biased region" description="Low complexity" evidence="2">
    <location>
        <begin position="168"/>
        <end position="177"/>
    </location>
</feature>
<dbReference type="AlphaFoldDB" id="A0A168P8W7"/>
<dbReference type="EMBL" id="LT553633">
    <property type="protein sequence ID" value="SAM01968.1"/>
    <property type="molecule type" value="Genomic_DNA"/>
</dbReference>
<organism evidence="4">
    <name type="scientific">Absidia glauca</name>
    <name type="common">Pin mould</name>
    <dbReference type="NCBI Taxonomy" id="4829"/>
    <lineage>
        <taxon>Eukaryota</taxon>
        <taxon>Fungi</taxon>
        <taxon>Fungi incertae sedis</taxon>
        <taxon>Mucoromycota</taxon>
        <taxon>Mucoromycotina</taxon>
        <taxon>Mucoromycetes</taxon>
        <taxon>Mucorales</taxon>
        <taxon>Cunninghamellaceae</taxon>
        <taxon>Absidia</taxon>
    </lineage>
</organism>
<feature type="chain" id="PRO_5007899526" description="RlpA-like protein double-psi beta-barrel domain-containing protein" evidence="3">
    <location>
        <begin position="19"/>
        <end position="257"/>
    </location>
</feature>
<dbReference type="PANTHER" id="PTHR31836">
    <property type="match status" value="1"/>
</dbReference>
<dbReference type="InterPro" id="IPR038279">
    <property type="entry name" value="Ndc10_dom2_sf"/>
</dbReference>
<dbReference type="CDD" id="cd22191">
    <property type="entry name" value="DPBB_RlpA_EXP_N-like"/>
    <property type="match status" value="1"/>
</dbReference>
<feature type="region of interest" description="Disordered" evidence="2">
    <location>
        <begin position="164"/>
        <end position="204"/>
    </location>
</feature>
<dbReference type="Gene3D" id="1.10.443.20">
    <property type="entry name" value="Centromere DNA-binding protein complex CBF3 subunit, domain 2"/>
    <property type="match status" value="1"/>
</dbReference>
<proteinExistence type="predicted"/>
<feature type="signal peptide" evidence="3">
    <location>
        <begin position="1"/>
        <end position="18"/>
    </location>
</feature>
<keyword evidence="5" id="KW-1185">Reference proteome</keyword>
<evidence type="ECO:0000256" key="1">
    <source>
        <dbReference type="ARBA" id="ARBA00022729"/>
    </source>
</evidence>
<reference evidence="4" key="1">
    <citation type="submission" date="2016-04" db="EMBL/GenBank/DDBJ databases">
        <authorList>
            <person name="Evans L.H."/>
            <person name="Alamgir A."/>
            <person name="Owens N."/>
            <person name="Weber N.D."/>
            <person name="Virtaneva K."/>
            <person name="Barbian K."/>
            <person name="Babar A."/>
            <person name="Rosenke K."/>
        </authorList>
    </citation>
    <scope>NUCLEOTIDE SEQUENCE [LARGE SCALE GENOMIC DNA]</scope>
    <source>
        <strain evidence="4">CBS 101.48</strain>
    </source>
</reference>
<evidence type="ECO:0000256" key="2">
    <source>
        <dbReference type="SAM" id="MobiDB-lite"/>
    </source>
</evidence>
<dbReference type="Proteomes" id="UP000078561">
    <property type="component" value="Unassembled WGS sequence"/>
</dbReference>
<dbReference type="InterPro" id="IPR036908">
    <property type="entry name" value="RlpA-like_sf"/>
</dbReference>
<protein>
    <recommendedName>
        <fullName evidence="6">RlpA-like protein double-psi beta-barrel domain-containing protein</fullName>
    </recommendedName>
</protein>